<sequence>MVAEIIRYPLWRRRVRAVHAWRGVERAVHQTEHGAYVAAIQRIVDQGATVPDPAGRRPECAE</sequence>
<dbReference type="STRING" id="113562.SAMN04489716_3404"/>
<protein>
    <submittedName>
        <fullName evidence="1">Uncharacterized protein</fullName>
    </submittedName>
</protein>
<gene>
    <name evidence="1" type="ORF">SAMN04489716_3404</name>
</gene>
<dbReference type="RefSeq" id="WP_157751636.1">
    <property type="nucleotide sequence ID" value="NZ_BOMJ01000005.1"/>
</dbReference>
<dbReference type="AlphaFoldDB" id="A0A1H1ZN19"/>
<evidence type="ECO:0000313" key="1">
    <source>
        <dbReference type="EMBL" id="SDT35043.1"/>
    </source>
</evidence>
<accession>A0A1H1ZN19</accession>
<reference evidence="1 2" key="1">
    <citation type="submission" date="2016-10" db="EMBL/GenBank/DDBJ databases">
        <authorList>
            <person name="de Groot N.N."/>
        </authorList>
    </citation>
    <scope>NUCLEOTIDE SEQUENCE [LARGE SCALE GENOMIC DNA]</scope>
    <source>
        <strain evidence="1 2">DSM 43941</strain>
    </source>
</reference>
<dbReference type="Proteomes" id="UP000198688">
    <property type="component" value="Chromosome I"/>
</dbReference>
<proteinExistence type="predicted"/>
<keyword evidence="2" id="KW-1185">Reference proteome</keyword>
<organism evidence="1 2">
    <name type="scientific">Actinoplanes derwentensis</name>
    <dbReference type="NCBI Taxonomy" id="113562"/>
    <lineage>
        <taxon>Bacteria</taxon>
        <taxon>Bacillati</taxon>
        <taxon>Actinomycetota</taxon>
        <taxon>Actinomycetes</taxon>
        <taxon>Micromonosporales</taxon>
        <taxon>Micromonosporaceae</taxon>
        <taxon>Actinoplanes</taxon>
    </lineage>
</organism>
<dbReference type="EMBL" id="LT629758">
    <property type="protein sequence ID" value="SDT35043.1"/>
    <property type="molecule type" value="Genomic_DNA"/>
</dbReference>
<evidence type="ECO:0000313" key="2">
    <source>
        <dbReference type="Proteomes" id="UP000198688"/>
    </source>
</evidence>
<name>A0A1H1ZN19_9ACTN</name>